<feature type="region of interest" description="Disordered" evidence="5">
    <location>
        <begin position="1"/>
        <end position="25"/>
    </location>
</feature>
<dbReference type="GO" id="GO:0003676">
    <property type="term" value="F:nucleic acid binding"/>
    <property type="evidence" value="ECO:0007669"/>
    <property type="project" value="InterPro"/>
</dbReference>
<comment type="caution">
    <text evidence="7">The sequence shown here is derived from an EMBL/GenBank/DDBJ whole genome shotgun (WGS) entry which is preliminary data.</text>
</comment>
<dbReference type="GO" id="GO:0010571">
    <property type="term" value="P:positive regulation of nuclear cell cycle DNA replication"/>
    <property type="evidence" value="ECO:0007669"/>
    <property type="project" value="TreeGrafter"/>
</dbReference>
<dbReference type="Proteomes" id="UP000051574">
    <property type="component" value="Unassembled WGS sequence"/>
</dbReference>
<dbReference type="InterPro" id="IPR051590">
    <property type="entry name" value="Replication_Regulatory_Kinase"/>
</dbReference>
<feature type="domain" description="DBF4-type" evidence="6">
    <location>
        <begin position="241"/>
        <end position="290"/>
    </location>
</feature>
<proteinExistence type="predicted"/>
<dbReference type="Gene3D" id="6.10.250.3410">
    <property type="entry name" value="DBF zinc finger"/>
    <property type="match status" value="1"/>
</dbReference>
<dbReference type="GO" id="GO:0031431">
    <property type="term" value="C:Dbf4-dependent protein kinase complex"/>
    <property type="evidence" value="ECO:0007669"/>
    <property type="project" value="TreeGrafter"/>
</dbReference>
<dbReference type="EMBL" id="LJIG01009085">
    <property type="protein sequence ID" value="KRT83785.1"/>
    <property type="molecule type" value="Genomic_DNA"/>
</dbReference>
<dbReference type="OrthoDB" id="21380at2759"/>
<organism evidence="7 8">
    <name type="scientific">Oryctes borbonicus</name>
    <dbReference type="NCBI Taxonomy" id="1629725"/>
    <lineage>
        <taxon>Eukaryota</taxon>
        <taxon>Metazoa</taxon>
        <taxon>Ecdysozoa</taxon>
        <taxon>Arthropoda</taxon>
        <taxon>Hexapoda</taxon>
        <taxon>Insecta</taxon>
        <taxon>Pterygota</taxon>
        <taxon>Neoptera</taxon>
        <taxon>Endopterygota</taxon>
        <taxon>Coleoptera</taxon>
        <taxon>Polyphaga</taxon>
        <taxon>Scarabaeiformia</taxon>
        <taxon>Scarabaeidae</taxon>
        <taxon>Dynastinae</taxon>
        <taxon>Oryctes</taxon>
    </lineage>
</organism>
<feature type="compositionally biased region" description="Polar residues" evidence="5">
    <location>
        <begin position="91"/>
        <end position="113"/>
    </location>
</feature>
<reference evidence="7 8" key="1">
    <citation type="submission" date="2015-09" db="EMBL/GenBank/DDBJ databases">
        <title>Draft genome of the scarab beetle Oryctes borbonicus.</title>
        <authorList>
            <person name="Meyer J.M."/>
            <person name="Markov G.V."/>
            <person name="Baskaran P."/>
            <person name="Herrmann M."/>
            <person name="Sommer R.J."/>
            <person name="Roedelsperger C."/>
        </authorList>
    </citation>
    <scope>NUCLEOTIDE SEQUENCE [LARGE SCALE GENOMIC DNA]</scope>
    <source>
        <strain evidence="7">OB123</strain>
        <tissue evidence="7">Whole animal</tissue>
    </source>
</reference>
<dbReference type="FunFam" id="6.10.250.3410:FF:000001">
    <property type="entry name" value="Protein DBF4 homolog A"/>
    <property type="match status" value="1"/>
</dbReference>
<accession>A0A0T6B8Z3</accession>
<feature type="compositionally biased region" description="Basic and acidic residues" evidence="5">
    <location>
        <begin position="1"/>
        <end position="14"/>
    </location>
</feature>
<feature type="compositionally biased region" description="Acidic residues" evidence="5">
    <location>
        <begin position="495"/>
        <end position="504"/>
    </location>
</feature>
<protein>
    <recommendedName>
        <fullName evidence="6">DBF4-type domain-containing protein</fullName>
    </recommendedName>
</protein>
<feature type="region of interest" description="Disordered" evidence="5">
    <location>
        <begin position="434"/>
        <end position="464"/>
    </location>
</feature>
<evidence type="ECO:0000256" key="2">
    <source>
        <dbReference type="ARBA" id="ARBA00022771"/>
    </source>
</evidence>
<name>A0A0T6B8Z3_9SCAR</name>
<dbReference type="Pfam" id="PF07535">
    <property type="entry name" value="zf-DBF"/>
    <property type="match status" value="1"/>
</dbReference>
<dbReference type="GO" id="GO:0043539">
    <property type="term" value="F:protein serine/threonine kinase activator activity"/>
    <property type="evidence" value="ECO:0007669"/>
    <property type="project" value="TreeGrafter"/>
</dbReference>
<gene>
    <name evidence="7" type="ORF">AMK59_3598</name>
</gene>
<evidence type="ECO:0000313" key="8">
    <source>
        <dbReference type="Proteomes" id="UP000051574"/>
    </source>
</evidence>
<dbReference type="PROSITE" id="PS51265">
    <property type="entry name" value="ZF_DBF4"/>
    <property type="match status" value="1"/>
</dbReference>
<feature type="compositionally biased region" description="Basic and acidic residues" evidence="5">
    <location>
        <begin position="453"/>
        <end position="464"/>
    </location>
</feature>
<evidence type="ECO:0000313" key="7">
    <source>
        <dbReference type="EMBL" id="KRT83785.1"/>
    </source>
</evidence>
<dbReference type="AlphaFoldDB" id="A0A0T6B8Z3"/>
<dbReference type="PANTHER" id="PTHR15375:SF26">
    <property type="entry name" value="PROTEIN CHIFFON"/>
    <property type="match status" value="1"/>
</dbReference>
<keyword evidence="2 4" id="KW-0863">Zinc-finger</keyword>
<dbReference type="InterPro" id="IPR038545">
    <property type="entry name" value="Znf_DBF_sf"/>
</dbReference>
<dbReference type="PANTHER" id="PTHR15375">
    <property type="entry name" value="ACTIVATOR OF S-PHASE KINASE-RELATED"/>
    <property type="match status" value="1"/>
</dbReference>
<evidence type="ECO:0000256" key="1">
    <source>
        <dbReference type="ARBA" id="ARBA00022723"/>
    </source>
</evidence>
<keyword evidence="1" id="KW-0479">Metal-binding</keyword>
<sequence length="619" mass="71255">MVSSSLDKKEDAAPRRKNVNKSLQSVSRNKPLIKYRFYLDVKNRVSANKLEVKIKELGGELELFLIREVSHVITDREECHTSKGGGFYPRTPQSVTNESCHNDSGNNLENTPTRGRPKTRADAMLERARKTTTVISKDPLEQARNWGITIWAVEKAFTWLDKVALSVKASIKRNHKIFEFKTPYIKFEAFDRETRPVVQQIRNWPRFNIFGSAGDPGIISRSSVERNMTRKTRSNHPRIDTAIQPGYCEVCRVEYSRLDEHLESDKHLAFVKDSSNFLQLDTFINNSANIDSFLKINGVDSIEIESISRSPICKKMPRTRTISLSDKIKNSPLSPTGSESGHRLRSRRQCSISYLGAIADDGRLNKFQSVEPRELRSSTRQLLKLVENEQKDTWDSGRPKRTCIKQKRSSAEERLVLDNRMYYKVEVLSNKLRSSSDRTKDELIKRAQTPAPPEHKENNKDKSLIVKFKRMRSSELKQLNNEAENFLFPKKDESSSEEDLDADGPETTASIRDGDSTVLLSSETDEPKEEEVKHLDEASLDSNWSESSVKKRKRRTHAEAFISDNQKYYKFETPGSRLRYHGSYLPPITNGQKSPKHIMANILVRPRKRTRKKRNIIRR</sequence>
<feature type="region of interest" description="Disordered" evidence="5">
    <location>
        <begin position="487"/>
        <end position="546"/>
    </location>
</feature>
<feature type="non-terminal residue" evidence="7">
    <location>
        <position position="619"/>
    </location>
</feature>
<dbReference type="SMART" id="SM00586">
    <property type="entry name" value="ZnF_DBF"/>
    <property type="match status" value="1"/>
</dbReference>
<feature type="compositionally biased region" description="Basic and acidic residues" evidence="5">
    <location>
        <begin position="434"/>
        <end position="445"/>
    </location>
</feature>
<keyword evidence="3" id="KW-0862">Zinc</keyword>
<dbReference type="GO" id="GO:1901987">
    <property type="term" value="P:regulation of cell cycle phase transition"/>
    <property type="evidence" value="ECO:0007669"/>
    <property type="project" value="TreeGrafter"/>
</dbReference>
<evidence type="ECO:0000256" key="3">
    <source>
        <dbReference type="ARBA" id="ARBA00022833"/>
    </source>
</evidence>
<evidence type="ECO:0000256" key="5">
    <source>
        <dbReference type="SAM" id="MobiDB-lite"/>
    </source>
</evidence>
<dbReference type="InterPro" id="IPR006572">
    <property type="entry name" value="Znf_DBF"/>
</dbReference>
<feature type="region of interest" description="Disordered" evidence="5">
    <location>
        <begin position="84"/>
        <end position="119"/>
    </location>
</feature>
<evidence type="ECO:0000259" key="6">
    <source>
        <dbReference type="PROSITE" id="PS51265"/>
    </source>
</evidence>
<dbReference type="GO" id="GO:0008270">
    <property type="term" value="F:zinc ion binding"/>
    <property type="evidence" value="ECO:0007669"/>
    <property type="project" value="UniProtKB-KW"/>
</dbReference>
<evidence type="ECO:0000256" key="4">
    <source>
        <dbReference type="PROSITE-ProRule" id="PRU00600"/>
    </source>
</evidence>
<keyword evidence="8" id="KW-1185">Reference proteome</keyword>